<reference evidence="1" key="1">
    <citation type="submission" date="2010-07" db="EMBL/GenBank/DDBJ databases">
        <authorList>
            <person name="Worley K.C."/>
        </authorList>
    </citation>
    <scope>NUCLEOTIDE SEQUENCE</scope>
</reference>
<protein>
    <submittedName>
        <fullName evidence="1">Uncharacterized protein</fullName>
    </submittedName>
</protein>
<organism evidence="1">
    <name type="scientific">Heliconius erato</name>
    <name type="common">Crimson patched longwing butterfly</name>
    <dbReference type="NCBI Taxonomy" id="33431"/>
    <lineage>
        <taxon>Eukaryota</taxon>
        <taxon>Metazoa</taxon>
        <taxon>Ecdysozoa</taxon>
        <taxon>Arthropoda</taxon>
        <taxon>Hexapoda</taxon>
        <taxon>Insecta</taxon>
        <taxon>Pterygota</taxon>
        <taxon>Neoptera</taxon>
        <taxon>Endopterygota</taxon>
        <taxon>Lepidoptera</taxon>
        <taxon>Glossata</taxon>
        <taxon>Ditrysia</taxon>
        <taxon>Papilionoidea</taxon>
        <taxon>Nymphalidae</taxon>
        <taxon>Heliconiinae</taxon>
        <taxon>Heliconiini</taxon>
        <taxon>Heliconius</taxon>
    </lineage>
</organism>
<dbReference type="GO" id="GO:0005929">
    <property type="term" value="C:cilium"/>
    <property type="evidence" value="ECO:0007669"/>
    <property type="project" value="TreeGrafter"/>
</dbReference>
<reference evidence="1" key="3">
    <citation type="submission" date="2016-03" db="EMBL/GenBank/DDBJ databases">
        <authorList>
            <person name="Ploux O."/>
        </authorList>
    </citation>
    <scope>NUCLEOTIDE SEQUENCE</scope>
</reference>
<dbReference type="EMBL" id="KC469893">
    <property type="protein sequence ID" value="AGC92704.2"/>
    <property type="molecule type" value="Genomic_DNA"/>
</dbReference>
<dbReference type="PANTHER" id="PTHR21974:SF2">
    <property type="entry name" value="RE15880P"/>
    <property type="match status" value="1"/>
</dbReference>
<dbReference type="AlphaFoldDB" id="L7X0R9"/>
<dbReference type="PANTHER" id="PTHR21974">
    <property type="entry name" value="RE15880P"/>
    <property type="match status" value="1"/>
</dbReference>
<accession>L7X0R9</accession>
<name>L7X0R9_HELEA</name>
<reference evidence="1" key="2">
    <citation type="journal article" date="2013" name="Genome Res.">
        <title>Genomic architecture of adaptive color pattern divergence and convergence in Heliconius butterflies.</title>
        <authorList>
            <person name="Supple M.A."/>
            <person name="Hines H.M."/>
            <person name="Dasmahapatra K.K."/>
            <person name="Lewis J.J."/>
            <person name="Nielsen D.M."/>
            <person name="Lavoie C."/>
            <person name="Ray D.A."/>
            <person name="Salazar C."/>
            <person name="McMillan W.O."/>
            <person name="Counterman B.A."/>
        </authorList>
    </citation>
    <scope>NUCLEOTIDE SEQUENCE</scope>
</reference>
<sequence length="359" mass="40965">MGCIVSSHRVDTAPMSIQKTWQKELGQETVLAALTRLDQDILNSEKLYPAQRLIVVSAELESIQQEIKEFEETTPSLANMSGSYPKTMHQIFVSLDLYRRPMLATENEDFVANVNRKEMRKIELLWLRTREKQLQRERRMLHARLLRIRSLYTKLQQLLDSIWKNDPRQGKQLEEALSRARALRDALATVSSRLRAAADYAHTALKLLDDALPTWKLASIGKSGWERTSACVDACVLLINARCAERGARRVLAASAAPRAARALRLALDYAFTDTMHDYKCQRATETFLLFKEALIQLVQSIHQVLLNNAENLTVAEKDLLERQRQLRAARVNDIEKRGLADLKYESASLDNLKNKGNL</sequence>
<evidence type="ECO:0000313" key="1">
    <source>
        <dbReference type="EMBL" id="AGC92704.2"/>
    </source>
</evidence>
<proteinExistence type="predicted"/>